<protein>
    <submittedName>
        <fullName evidence="1">Uncharacterized protein</fullName>
    </submittedName>
</protein>
<name>A0AAD2CL46_9STRA</name>
<evidence type="ECO:0000313" key="2">
    <source>
        <dbReference type="Proteomes" id="UP001295423"/>
    </source>
</evidence>
<organism evidence="1 2">
    <name type="scientific">Cylindrotheca closterium</name>
    <dbReference type="NCBI Taxonomy" id="2856"/>
    <lineage>
        <taxon>Eukaryota</taxon>
        <taxon>Sar</taxon>
        <taxon>Stramenopiles</taxon>
        <taxon>Ochrophyta</taxon>
        <taxon>Bacillariophyta</taxon>
        <taxon>Bacillariophyceae</taxon>
        <taxon>Bacillariophycidae</taxon>
        <taxon>Bacillariales</taxon>
        <taxon>Bacillariaceae</taxon>
        <taxon>Cylindrotheca</taxon>
    </lineage>
</organism>
<dbReference type="AlphaFoldDB" id="A0AAD2CL46"/>
<gene>
    <name evidence="1" type="ORF">CYCCA115_LOCUS4360</name>
</gene>
<dbReference type="Proteomes" id="UP001295423">
    <property type="component" value="Unassembled WGS sequence"/>
</dbReference>
<comment type="caution">
    <text evidence="1">The sequence shown here is derived from an EMBL/GenBank/DDBJ whole genome shotgun (WGS) entry which is preliminary data.</text>
</comment>
<evidence type="ECO:0000313" key="1">
    <source>
        <dbReference type="EMBL" id="CAJ1935023.1"/>
    </source>
</evidence>
<dbReference type="EMBL" id="CAKOGP040000446">
    <property type="protein sequence ID" value="CAJ1935023.1"/>
    <property type="molecule type" value="Genomic_DNA"/>
</dbReference>
<reference evidence="1" key="1">
    <citation type="submission" date="2023-08" db="EMBL/GenBank/DDBJ databases">
        <authorList>
            <person name="Audoor S."/>
            <person name="Bilcke G."/>
        </authorList>
    </citation>
    <scope>NUCLEOTIDE SEQUENCE</scope>
</reference>
<accession>A0AAD2CL46</accession>
<sequence>MNLSMELEDGNGDWDCYSDCDSDSEYSYETINTNDSGDFSSDGLSTIVEETEKDLMSKCSHDIDASFRSDLDSPIQMPRATISLGAFLERDERRYQSNNLDVTAHEINNLDLNSESESLKVEEVFFQKSVNSFFTQDDDAKSFNSSSPSFFQKSANSLNVQEIFQRSTSSFATQGSDAKSVDSSSTTGSFRLAQLKLKKSLSLRKLKTAYEAADFTSSFRKDDENASKCISSMEQTLLKSPASARSSKGQLAAKKNLLNAISVLTISQE</sequence>
<proteinExistence type="predicted"/>
<keyword evidence="2" id="KW-1185">Reference proteome</keyword>